<feature type="compositionally biased region" description="Basic and acidic residues" evidence="1">
    <location>
        <begin position="281"/>
        <end position="291"/>
    </location>
</feature>
<gene>
    <name evidence="2" type="ORF">WG925_01625</name>
</gene>
<sequence length="419" mass="40702">MGWMWVLLAVLVVLVAAGVLVSRRRGGTVEGGPEATGTPDTAEVPDGPGPGRDPGTVALFDTAGVVDPSAAAAGSHAPSPDVAPQPSSADGAEEWSGPGATAGGPTGTSDAPAGHGLSDGTEDDPAPGTRPPDVASGATATAPDPSGPEVSDRGAAGDGADGDVVTAGGTGPGGGYRPTSDGAVALSQDGAAHDGAAHDGTAPDGTAPDGTAHEGVAQVGVAQVGAVQNGAAHDGPVDDSAAGPVPIPGEPGSAATAPEVPLPRPESDPASPEGSAEDDEPAGRHALRDDVEPAPLPGPDPAPADDGPPAPLPIPSRPRQGAGGSALAALDSMIIGPSAASAPLPPGVRPGPYPDSVLAPTDGGDPPETHRVKVHSGSRRFHPPESPYYVRTRADLYFTAEGAARAAGFIAWHERPGAR</sequence>
<protein>
    <submittedName>
        <fullName evidence="2">Uncharacterized protein</fullName>
    </submittedName>
</protein>
<name>A0ABU9A7T1_PSEA5</name>
<feature type="region of interest" description="Disordered" evidence="1">
    <location>
        <begin position="25"/>
        <end position="386"/>
    </location>
</feature>
<feature type="compositionally biased region" description="Basic residues" evidence="1">
    <location>
        <begin position="372"/>
        <end position="381"/>
    </location>
</feature>
<dbReference type="Proteomes" id="UP001367513">
    <property type="component" value="Unassembled WGS sequence"/>
</dbReference>
<feature type="compositionally biased region" description="Low complexity" evidence="1">
    <location>
        <begin position="215"/>
        <end position="232"/>
    </location>
</feature>
<accession>A0ABU9A7T1</accession>
<reference evidence="2 3" key="1">
    <citation type="submission" date="2024-03" db="EMBL/GenBank/DDBJ databases">
        <title>Draft genome sequence of Pseudonocardia carboxydivorans JCM 14827.</title>
        <authorList>
            <person name="Duangmal K."/>
        </authorList>
    </citation>
    <scope>NUCLEOTIDE SEQUENCE [LARGE SCALE GENOMIC DNA]</scope>
    <source>
        <strain evidence="2 3">JCM 14827</strain>
    </source>
</reference>
<dbReference type="RefSeq" id="WP_346106167.1">
    <property type="nucleotide sequence ID" value="NZ_BAAAOD010000054.1"/>
</dbReference>
<feature type="compositionally biased region" description="Pro residues" evidence="1">
    <location>
        <begin position="294"/>
        <end position="316"/>
    </location>
</feature>
<feature type="compositionally biased region" description="Low complexity" evidence="1">
    <location>
        <begin position="198"/>
        <end position="207"/>
    </location>
</feature>
<keyword evidence="3" id="KW-1185">Reference proteome</keyword>
<evidence type="ECO:0000256" key="1">
    <source>
        <dbReference type="SAM" id="MobiDB-lite"/>
    </source>
</evidence>
<organism evidence="2 3">
    <name type="scientific">Pseudonocardia alni subsp. carboxydivorans</name>
    <dbReference type="NCBI Taxonomy" id="415010"/>
    <lineage>
        <taxon>Bacteria</taxon>
        <taxon>Bacillati</taxon>
        <taxon>Actinomycetota</taxon>
        <taxon>Actinomycetes</taxon>
        <taxon>Pseudonocardiales</taxon>
        <taxon>Pseudonocardiaceae</taxon>
        <taxon>Pseudonocardia</taxon>
    </lineage>
</organism>
<feature type="compositionally biased region" description="Pro residues" evidence="1">
    <location>
        <begin position="343"/>
        <end position="353"/>
    </location>
</feature>
<evidence type="ECO:0000313" key="3">
    <source>
        <dbReference type="Proteomes" id="UP001367513"/>
    </source>
</evidence>
<proteinExistence type="predicted"/>
<feature type="compositionally biased region" description="Low complexity" evidence="1">
    <location>
        <begin position="68"/>
        <end position="80"/>
    </location>
</feature>
<dbReference type="EMBL" id="JBBPIX010000001">
    <property type="protein sequence ID" value="MEK6462427.1"/>
    <property type="molecule type" value="Genomic_DNA"/>
</dbReference>
<comment type="caution">
    <text evidence="2">The sequence shown here is derived from an EMBL/GenBank/DDBJ whole genome shotgun (WGS) entry which is preliminary data.</text>
</comment>
<evidence type="ECO:0000313" key="2">
    <source>
        <dbReference type="EMBL" id="MEK6462427.1"/>
    </source>
</evidence>